<comment type="caution">
    <text evidence="6">The sequence shown here is derived from an EMBL/GenBank/DDBJ whole genome shotgun (WGS) entry which is preliminary data.</text>
</comment>
<dbReference type="Gene3D" id="3.40.640.10">
    <property type="entry name" value="Type I PLP-dependent aspartate aminotransferase-like (Major domain)"/>
    <property type="match status" value="1"/>
</dbReference>
<proteinExistence type="inferred from homology"/>
<organism evidence="6 7">
    <name type="scientific">candidate division WOR-3 bacterium</name>
    <dbReference type="NCBI Taxonomy" id="2052148"/>
    <lineage>
        <taxon>Bacteria</taxon>
        <taxon>Bacteria division WOR-3</taxon>
    </lineage>
</organism>
<evidence type="ECO:0000313" key="7">
    <source>
        <dbReference type="Proteomes" id="UP000630660"/>
    </source>
</evidence>
<keyword evidence="3 4" id="KW-0663">Pyridoxal phosphate</keyword>
<name>A0A9D5QCM7_UNCW3</name>
<keyword evidence="2" id="KW-0808">Transferase</keyword>
<gene>
    <name evidence="6" type="ORF">GF359_02945</name>
</gene>
<dbReference type="Proteomes" id="UP000630660">
    <property type="component" value="Unassembled WGS sequence"/>
</dbReference>
<dbReference type="Pfam" id="PF00155">
    <property type="entry name" value="Aminotran_1_2"/>
    <property type="match status" value="1"/>
</dbReference>
<dbReference type="InterPro" id="IPR015422">
    <property type="entry name" value="PyrdxlP-dep_Trfase_small"/>
</dbReference>
<dbReference type="PANTHER" id="PTHR13693:SF3">
    <property type="entry name" value="LD36009P"/>
    <property type="match status" value="1"/>
</dbReference>
<feature type="domain" description="Aminotransferase class I/classII large" evidence="5">
    <location>
        <begin position="45"/>
        <end position="389"/>
    </location>
</feature>
<evidence type="ECO:0000256" key="3">
    <source>
        <dbReference type="ARBA" id="ARBA00022898"/>
    </source>
</evidence>
<dbReference type="Gene3D" id="3.90.1150.10">
    <property type="entry name" value="Aspartate Aminotransferase, domain 1"/>
    <property type="match status" value="1"/>
</dbReference>
<dbReference type="EMBL" id="WJKJ01000093">
    <property type="protein sequence ID" value="MBD3364151.1"/>
    <property type="molecule type" value="Genomic_DNA"/>
</dbReference>
<dbReference type="AlphaFoldDB" id="A0A9D5QCM7"/>
<comment type="similarity">
    <text evidence="4">Belongs to the class-II pyridoxal-phosphate-dependent aminotransferase family.</text>
</comment>
<dbReference type="GO" id="GO:0008483">
    <property type="term" value="F:transaminase activity"/>
    <property type="evidence" value="ECO:0007669"/>
    <property type="project" value="UniProtKB-KW"/>
</dbReference>
<evidence type="ECO:0000259" key="5">
    <source>
        <dbReference type="Pfam" id="PF00155"/>
    </source>
</evidence>
<comment type="cofactor">
    <cofactor evidence="1 4">
        <name>pyridoxal 5'-phosphate</name>
        <dbReference type="ChEBI" id="CHEBI:597326"/>
    </cofactor>
</comment>
<evidence type="ECO:0000313" key="6">
    <source>
        <dbReference type="EMBL" id="MBD3364151.1"/>
    </source>
</evidence>
<evidence type="ECO:0000256" key="4">
    <source>
        <dbReference type="RuleBase" id="RU003693"/>
    </source>
</evidence>
<dbReference type="InterPro" id="IPR015424">
    <property type="entry name" value="PyrdxlP-dep_Trfase"/>
</dbReference>
<dbReference type="InterPro" id="IPR001917">
    <property type="entry name" value="Aminotrans_II_pyridoxalP_BS"/>
</dbReference>
<dbReference type="InterPro" id="IPR004839">
    <property type="entry name" value="Aminotransferase_I/II_large"/>
</dbReference>
<dbReference type="InterPro" id="IPR015421">
    <property type="entry name" value="PyrdxlP-dep_Trfase_major"/>
</dbReference>
<dbReference type="PANTHER" id="PTHR13693">
    <property type="entry name" value="CLASS II AMINOTRANSFERASE/8-AMINO-7-OXONONANOATE SYNTHASE"/>
    <property type="match status" value="1"/>
</dbReference>
<reference evidence="6" key="1">
    <citation type="submission" date="2019-11" db="EMBL/GenBank/DDBJ databases">
        <title>Microbial mats filling the niche in hypersaline microbial mats.</title>
        <authorList>
            <person name="Wong H.L."/>
            <person name="Macleod F.I."/>
            <person name="White R.A. III"/>
            <person name="Burns B.P."/>
        </authorList>
    </citation>
    <scope>NUCLEOTIDE SEQUENCE</scope>
    <source>
        <strain evidence="6">Bin_327</strain>
    </source>
</reference>
<evidence type="ECO:0000256" key="2">
    <source>
        <dbReference type="ARBA" id="ARBA00022679"/>
    </source>
</evidence>
<dbReference type="SUPFAM" id="SSF53383">
    <property type="entry name" value="PLP-dependent transferases"/>
    <property type="match status" value="1"/>
</dbReference>
<accession>A0A9D5QCM7</accession>
<protein>
    <submittedName>
        <fullName evidence="6">Aminotransferase class I/II-fold pyridoxal phosphate-dependent enzyme</fullName>
    </submittedName>
</protein>
<evidence type="ECO:0000256" key="1">
    <source>
        <dbReference type="ARBA" id="ARBA00001933"/>
    </source>
</evidence>
<sequence length="414" mass="46641">MKDLFSKCSEEGGYFSYFRMRGDRYFAMPVLESPPGRIMQFQGKKMVQWIINDYLGLTSIPEIKEAAIEAAKRWGVYSPMGARILSGNTEYHVKLEKMLSEHADKEDAALFNYGYMGVQGTTHALIGKDDVIVIDKLSHASMMDAAFATRQFIPFRHNDPESLERALKRARRLHEGGILIMIEGVYGMTGDIADLPPIVELKKKYGARIFMDDAHGHGTMGKGRGLGFHFGLQDEIDVYFGTFAKAYAAIGGFSAAPKDVCEYIRFNARSQVFAKSLPLVVVWTIIKTIEYLKAHPEQYDKLWENTNKLQNGLCEAGFSLGKTQSPVTPVMVPAEDFETGMKFLHKMRDEKHILISGVMYPVVPKGVFLARMIPTAAHTDEDIDITIKAFKEVRDELGLKWGERFEKTGHHHAI</sequence>
<dbReference type="GO" id="GO:0030170">
    <property type="term" value="F:pyridoxal phosphate binding"/>
    <property type="evidence" value="ECO:0007669"/>
    <property type="project" value="InterPro"/>
</dbReference>
<keyword evidence="6" id="KW-0032">Aminotransferase</keyword>
<dbReference type="PROSITE" id="PS00599">
    <property type="entry name" value="AA_TRANSFER_CLASS_2"/>
    <property type="match status" value="1"/>
</dbReference>
<dbReference type="InterPro" id="IPR050087">
    <property type="entry name" value="AON_synthase_class-II"/>
</dbReference>